<evidence type="ECO:0000313" key="4">
    <source>
        <dbReference type="Proteomes" id="UP001061958"/>
    </source>
</evidence>
<dbReference type="OrthoDB" id="10482285at2759"/>
<feature type="transmembrane region" description="Helical" evidence="2">
    <location>
        <begin position="63"/>
        <end position="84"/>
    </location>
</feature>
<dbReference type="Proteomes" id="UP001061958">
    <property type="component" value="Unassembled WGS sequence"/>
</dbReference>
<feature type="region of interest" description="Disordered" evidence="1">
    <location>
        <begin position="131"/>
        <end position="170"/>
    </location>
</feature>
<comment type="caution">
    <text evidence="3">The sequence shown here is derived from an EMBL/GenBank/DDBJ whole genome shotgun (WGS) entry which is preliminary data.</text>
</comment>
<dbReference type="EMBL" id="BQMJ01000022">
    <property type="protein sequence ID" value="GJQ11277.1"/>
    <property type="molecule type" value="Genomic_DNA"/>
</dbReference>
<evidence type="ECO:0000313" key="3">
    <source>
        <dbReference type="EMBL" id="GJQ11277.1"/>
    </source>
</evidence>
<feature type="compositionally biased region" description="Polar residues" evidence="1">
    <location>
        <begin position="131"/>
        <end position="146"/>
    </location>
</feature>
<evidence type="ECO:0000256" key="2">
    <source>
        <dbReference type="SAM" id="Phobius"/>
    </source>
</evidence>
<keyword evidence="2" id="KW-1133">Transmembrane helix</keyword>
<evidence type="ECO:0000256" key="1">
    <source>
        <dbReference type="SAM" id="MobiDB-lite"/>
    </source>
</evidence>
<keyword evidence="4" id="KW-1185">Reference proteome</keyword>
<reference evidence="3" key="1">
    <citation type="journal article" date="2022" name="Proc. Natl. Acad. Sci. U.S.A.">
        <title>Life cycle and functional genomics of the unicellular red alga Galdieria for elucidating algal and plant evolution and industrial use.</title>
        <authorList>
            <person name="Hirooka S."/>
            <person name="Itabashi T."/>
            <person name="Ichinose T.M."/>
            <person name="Onuma R."/>
            <person name="Fujiwara T."/>
            <person name="Yamashita S."/>
            <person name="Jong L.W."/>
            <person name="Tomita R."/>
            <person name="Iwane A.H."/>
            <person name="Miyagishima S.Y."/>
        </authorList>
    </citation>
    <scope>NUCLEOTIDE SEQUENCE</scope>
    <source>
        <strain evidence="3">NBRC 102759</strain>
    </source>
</reference>
<organism evidence="3 4">
    <name type="scientific">Galdieria partita</name>
    <dbReference type="NCBI Taxonomy" id="83374"/>
    <lineage>
        <taxon>Eukaryota</taxon>
        <taxon>Rhodophyta</taxon>
        <taxon>Bangiophyceae</taxon>
        <taxon>Galdieriales</taxon>
        <taxon>Galdieriaceae</taxon>
        <taxon>Galdieria</taxon>
    </lineage>
</organism>
<feature type="compositionally biased region" description="Polar residues" evidence="1">
    <location>
        <begin position="159"/>
        <end position="170"/>
    </location>
</feature>
<dbReference type="AlphaFoldDB" id="A0A9C7PXF2"/>
<name>A0A9C7PXF2_9RHOD</name>
<reference evidence="3" key="2">
    <citation type="submission" date="2022-01" db="EMBL/GenBank/DDBJ databases">
        <authorList>
            <person name="Hirooka S."/>
            <person name="Miyagishima S.Y."/>
        </authorList>
    </citation>
    <scope>NUCLEOTIDE SEQUENCE</scope>
    <source>
        <strain evidence="3">NBRC 102759</strain>
    </source>
</reference>
<accession>A0A9C7PXF2</accession>
<proteinExistence type="predicted"/>
<keyword evidence="2" id="KW-0812">Transmembrane</keyword>
<protein>
    <submittedName>
        <fullName evidence="3">Uncharacterized protein</fullName>
    </submittedName>
</protein>
<gene>
    <name evidence="3" type="ORF">GpartN1_g3068.t1</name>
</gene>
<keyword evidence="2" id="KW-0472">Membrane</keyword>
<sequence length="205" mass="22834">MTNFLRCSSCGLNCYQKKCFYFGANEKTFKNDSFEKAETSFLLVLYEMFHHAILQQRGKFKKILVTSLLLLVCLYLCTSTINPFSATTTSKQKDPTQSGFFESRQTYQNERETQASDDKVIDSAGVNFSNQATTDLQTSETSSSKSGFEEPATEEAVQAESTGNSEKVNFESFQQGILEVASKTRDSDMISSDTSLPADEKVANV</sequence>
<feature type="region of interest" description="Disordered" evidence="1">
    <location>
        <begin position="182"/>
        <end position="205"/>
    </location>
</feature>